<evidence type="ECO:0000256" key="7">
    <source>
        <dbReference type="ARBA" id="ARBA00022769"/>
    </source>
</evidence>
<keyword evidence="12 19" id="KW-0408">Iron</keyword>
<dbReference type="NCBIfam" id="TIGR00630">
    <property type="entry name" value="uvra"/>
    <property type="match status" value="1"/>
</dbReference>
<evidence type="ECO:0000256" key="18">
    <source>
        <dbReference type="HAMAP-Rule" id="MF_00205"/>
    </source>
</evidence>
<dbReference type="GO" id="GO:0005737">
    <property type="term" value="C:cytoplasm"/>
    <property type="evidence" value="ECO:0007669"/>
    <property type="project" value="UniProtKB-SubCell"/>
</dbReference>
<comment type="subcellular location">
    <subcellularLocation>
        <location evidence="1 18">Cytoplasm</location>
    </subcellularLocation>
</comment>
<dbReference type="Gene3D" id="1.20.1580.10">
    <property type="entry name" value="ABC transporter ATPase like domain"/>
    <property type="match status" value="2"/>
</dbReference>
<dbReference type="InterPro" id="IPR041552">
    <property type="entry name" value="UvrA_DNA-bd"/>
</dbReference>
<dbReference type="PANTHER" id="PTHR43152">
    <property type="entry name" value="UVRABC SYSTEM PROTEIN A"/>
    <property type="match status" value="1"/>
</dbReference>
<comment type="similarity">
    <text evidence="15 18">Belongs to the ABC transporter superfamily. UvrA family.</text>
</comment>
<keyword evidence="6 18" id="KW-0227">DNA damage</keyword>
<name>A0A7V3ZVR4_UNCW3</name>
<dbReference type="Pfam" id="PF17755">
    <property type="entry name" value="UvrA_DNA-bind"/>
    <property type="match status" value="1"/>
</dbReference>
<dbReference type="InterPro" id="IPR009056">
    <property type="entry name" value="Cyt_c-like_dom"/>
</dbReference>
<keyword evidence="18" id="KW-0742">SOS response</keyword>
<dbReference type="GO" id="GO:0006289">
    <property type="term" value="P:nucleotide-excision repair"/>
    <property type="evidence" value="ECO:0007669"/>
    <property type="project" value="UniProtKB-UniRule"/>
</dbReference>
<keyword evidence="3 18" id="KW-0479">Metal-binding</keyword>
<protein>
    <recommendedName>
        <fullName evidence="16 18">UvrABC system protein A</fullName>
        <shortName evidence="18">UvrA protein</shortName>
    </recommendedName>
    <alternativeName>
        <fullName evidence="17 18">Excinuclease ABC subunit A</fullName>
    </alternativeName>
</protein>
<keyword evidence="14 18" id="KW-0234">DNA repair</keyword>
<dbReference type="GO" id="GO:0009380">
    <property type="term" value="C:excinuclease repair complex"/>
    <property type="evidence" value="ECO:0007669"/>
    <property type="project" value="InterPro"/>
</dbReference>
<dbReference type="GO" id="GO:0009432">
    <property type="term" value="P:SOS response"/>
    <property type="evidence" value="ECO:0007669"/>
    <property type="project" value="UniProtKB-UniRule"/>
</dbReference>
<feature type="domain" description="ABC transporter" evidence="21">
    <location>
        <begin position="598"/>
        <end position="935"/>
    </location>
</feature>
<evidence type="ECO:0000256" key="17">
    <source>
        <dbReference type="ARBA" id="ARBA00042156"/>
    </source>
</evidence>
<evidence type="ECO:0000256" key="16">
    <source>
        <dbReference type="ARBA" id="ARBA00039316"/>
    </source>
</evidence>
<dbReference type="GO" id="GO:0005524">
    <property type="term" value="F:ATP binding"/>
    <property type="evidence" value="ECO:0007669"/>
    <property type="project" value="UniProtKB-UniRule"/>
</dbReference>
<feature type="binding site" evidence="18">
    <location>
        <begin position="639"/>
        <end position="646"/>
    </location>
    <ligand>
        <name>ATP</name>
        <dbReference type="ChEBI" id="CHEBI:30616"/>
    </ligand>
</feature>
<sequence length="945" mass="107085">MTENNYIFIKGAREHNLKNLTLKIPRNKMVVITGISGSGKSSLAFDTIYAEGQRRYIESLSSYARQFLGVLEKPDVDYIEGLSPAIAIEQRTAAKNPRSTVGTVTEIYDYLRVLFARLGKPFCPYCNKEIASQTLDQIIDQISSYPENTKLIILAPVVRGRKGEYQTLLEKIKKRGFLRVRVDGKIYEISEVKNLEKYKKHNIEILIDRLVLLEENKKRLADSIELALKEGQGLCVVIFDEKEEKIFSEKFACVDCGFSYEEISPRLFSFNSPYGACSACHGLGTKMEIDPERLIVDPKLSINEGVIEVWGEPKGRWFTSVLKALAKNYGFSLNTPWEKLPKKVKEIILYGSNEEILVEHERWDGTHYKFYEEFEGVIPHLMRIYQTTESESTREWIERYMSILPCPECGGARLKKEALSVKINGYSIYDICRLSIRECYQFFDNLKLNEQEKKIAQELINEIKKRLNFLIEVGVDYLTLERRTDTLGGGEEQRVRLATQIGSGLVGVTYILDEPSIGLHMRDNHKLIQTLLRLRDLGNTVIVVEHDRDTILASDYVIDLGPGAGEKGGYIVATGTPEEIMNNPNSLTGAYLSGKREIPLPEKRRKGNGKFLIVKGCSENNLKNIDVTIPLGMFVCLTGVSGSGKSTFMNDILYKALAEKFYGSREKPGKFKEIIGWEEIDKVVNIDQSPIGRTPRSNPATYTNVFTPIRELFAQTKEAKMRGYSPGRFSFNVRGGRCENCGGDGIKKIEMHFLPDVYVTCEVCKGKRYNRETLEIRYKGKNIYDVLEMTVNEALEFFYNIPAIRRKLEMLRDVGLGYIKLGQPATTLSGGEAQRVKLARELSKIGTGKTLYLLDEPTTGLHFEDIRLLLIVLNRLVDKGNTVLVIEHNLDVIKCADWIIDLGPEGGENGGYIVACGTPEEIARCEKSYTGKFLREVLRRHGIQF</sequence>
<evidence type="ECO:0000256" key="20">
    <source>
        <dbReference type="SAM" id="Coils"/>
    </source>
</evidence>
<dbReference type="CDD" id="cd03271">
    <property type="entry name" value="ABC_UvrA_II"/>
    <property type="match status" value="1"/>
</dbReference>
<keyword evidence="4 18" id="KW-0677">Repeat</keyword>
<dbReference type="PANTHER" id="PTHR43152:SF3">
    <property type="entry name" value="UVRABC SYSTEM PROTEIN A"/>
    <property type="match status" value="1"/>
</dbReference>
<evidence type="ECO:0000256" key="13">
    <source>
        <dbReference type="ARBA" id="ARBA00023125"/>
    </source>
</evidence>
<dbReference type="InterPro" id="IPR017871">
    <property type="entry name" value="ABC_transporter-like_CS"/>
</dbReference>
<dbReference type="GO" id="GO:0016887">
    <property type="term" value="F:ATP hydrolysis activity"/>
    <property type="evidence" value="ECO:0007669"/>
    <property type="project" value="InterPro"/>
</dbReference>
<keyword evidence="8 18" id="KW-0863">Zinc-finger</keyword>
<dbReference type="GO" id="GO:0003677">
    <property type="term" value="F:DNA binding"/>
    <property type="evidence" value="ECO:0007669"/>
    <property type="project" value="UniProtKB-UniRule"/>
</dbReference>
<evidence type="ECO:0000256" key="19">
    <source>
        <dbReference type="PROSITE-ProRule" id="PRU00433"/>
    </source>
</evidence>
<gene>
    <name evidence="18 23" type="primary">uvrA</name>
    <name evidence="23" type="ORF">ENU74_04405</name>
</gene>
<keyword evidence="7 18" id="KW-0228">DNA excision</keyword>
<comment type="caution">
    <text evidence="23">The sequence shown here is derived from an EMBL/GenBank/DDBJ whole genome shotgun (WGS) entry which is preliminary data.</text>
</comment>
<dbReference type="InterPro" id="IPR003439">
    <property type="entry name" value="ABC_transporter-like_ATP-bd"/>
</dbReference>
<feature type="binding site" evidence="18">
    <location>
        <begin position="34"/>
        <end position="41"/>
    </location>
    <ligand>
        <name>ATP</name>
        <dbReference type="ChEBI" id="CHEBI:30616"/>
    </ligand>
</feature>
<dbReference type="InterPro" id="IPR041102">
    <property type="entry name" value="UvrA_inter"/>
</dbReference>
<evidence type="ECO:0000256" key="14">
    <source>
        <dbReference type="ARBA" id="ARBA00023204"/>
    </source>
</evidence>
<evidence type="ECO:0000259" key="22">
    <source>
        <dbReference type="PROSITE" id="PS51007"/>
    </source>
</evidence>
<keyword evidence="13 18" id="KW-0238">DNA-binding</keyword>
<dbReference type="PROSITE" id="PS00211">
    <property type="entry name" value="ABC_TRANSPORTER_1"/>
    <property type="match status" value="1"/>
</dbReference>
<dbReference type="GO" id="GO:0020037">
    <property type="term" value="F:heme binding"/>
    <property type="evidence" value="ECO:0007669"/>
    <property type="project" value="InterPro"/>
</dbReference>
<feature type="zinc finger region" description="C4-type" evidence="18">
    <location>
        <begin position="253"/>
        <end position="280"/>
    </location>
</feature>
<dbReference type="InterPro" id="IPR027417">
    <property type="entry name" value="P-loop_NTPase"/>
</dbReference>
<comment type="subunit">
    <text evidence="18">Forms a heterotetramer with UvrB during the search for lesions.</text>
</comment>
<evidence type="ECO:0000256" key="11">
    <source>
        <dbReference type="ARBA" id="ARBA00022881"/>
    </source>
</evidence>
<evidence type="ECO:0000256" key="1">
    <source>
        <dbReference type="ARBA" id="ARBA00004496"/>
    </source>
</evidence>
<dbReference type="Pfam" id="PF17760">
    <property type="entry name" value="UvrA_inter"/>
    <property type="match status" value="1"/>
</dbReference>
<keyword evidence="2 18" id="KW-0963">Cytoplasm</keyword>
<keyword evidence="9 18" id="KW-0862">Zinc</keyword>
<comment type="function">
    <text evidence="18">The UvrABC repair system catalyzes the recognition and processing of DNA lesions. UvrA is an ATPase and a DNA-binding protein. A damage recognition complex composed of 2 UvrA and 2 UvrB subunits scans DNA for abnormalities. When the presence of a lesion has been verified by UvrB, the UvrA molecules dissociate.</text>
</comment>
<dbReference type="NCBIfam" id="NF001503">
    <property type="entry name" value="PRK00349.1"/>
    <property type="match status" value="1"/>
</dbReference>
<keyword evidence="20" id="KW-0175">Coiled coil</keyword>
<evidence type="ECO:0000256" key="2">
    <source>
        <dbReference type="ARBA" id="ARBA00022490"/>
    </source>
</evidence>
<evidence type="ECO:0000256" key="15">
    <source>
        <dbReference type="ARBA" id="ARBA00038000"/>
    </source>
</evidence>
<dbReference type="SUPFAM" id="SSF52540">
    <property type="entry name" value="P-loop containing nucleoside triphosphate hydrolases"/>
    <property type="match status" value="2"/>
</dbReference>
<evidence type="ECO:0000259" key="21">
    <source>
        <dbReference type="PROSITE" id="PS50893"/>
    </source>
</evidence>
<keyword evidence="19" id="KW-0349">Heme</keyword>
<evidence type="ECO:0000256" key="8">
    <source>
        <dbReference type="ARBA" id="ARBA00022771"/>
    </source>
</evidence>
<evidence type="ECO:0000256" key="6">
    <source>
        <dbReference type="ARBA" id="ARBA00022763"/>
    </source>
</evidence>
<dbReference type="Gene3D" id="3.40.50.300">
    <property type="entry name" value="P-loop containing nucleotide triphosphate hydrolases"/>
    <property type="match status" value="2"/>
</dbReference>
<evidence type="ECO:0000256" key="12">
    <source>
        <dbReference type="ARBA" id="ARBA00023004"/>
    </source>
</evidence>
<feature type="domain" description="Cytochrome c" evidence="22">
    <location>
        <begin position="259"/>
        <end position="401"/>
    </location>
</feature>
<dbReference type="PROSITE" id="PS50893">
    <property type="entry name" value="ABC_TRANSPORTER_2"/>
    <property type="match status" value="1"/>
</dbReference>
<dbReference type="EMBL" id="DTDR01000114">
    <property type="protein sequence ID" value="HGK63815.1"/>
    <property type="molecule type" value="Genomic_DNA"/>
</dbReference>
<evidence type="ECO:0000256" key="9">
    <source>
        <dbReference type="ARBA" id="ARBA00022833"/>
    </source>
</evidence>
<reference evidence="23" key="1">
    <citation type="journal article" date="2020" name="mSystems">
        <title>Genome- and Community-Level Interaction Insights into Carbon Utilization and Element Cycling Functions of Hydrothermarchaeota in Hydrothermal Sediment.</title>
        <authorList>
            <person name="Zhou Z."/>
            <person name="Liu Y."/>
            <person name="Xu W."/>
            <person name="Pan J."/>
            <person name="Luo Z.H."/>
            <person name="Li M."/>
        </authorList>
    </citation>
    <scope>NUCLEOTIDE SEQUENCE [LARGE SCALE GENOMIC DNA]</scope>
    <source>
        <strain evidence="23">SpSt-697</strain>
    </source>
</reference>
<evidence type="ECO:0000256" key="5">
    <source>
        <dbReference type="ARBA" id="ARBA00022741"/>
    </source>
</evidence>
<accession>A0A7V3ZVR4</accession>
<keyword evidence="10 18" id="KW-0067">ATP-binding</keyword>
<dbReference type="GO" id="GO:0008270">
    <property type="term" value="F:zinc ion binding"/>
    <property type="evidence" value="ECO:0007669"/>
    <property type="project" value="UniProtKB-UniRule"/>
</dbReference>
<evidence type="ECO:0000256" key="3">
    <source>
        <dbReference type="ARBA" id="ARBA00022723"/>
    </source>
</evidence>
<dbReference type="InterPro" id="IPR004602">
    <property type="entry name" value="UvrA"/>
</dbReference>
<dbReference type="HAMAP" id="MF_00205">
    <property type="entry name" value="UvrA"/>
    <property type="match status" value="1"/>
</dbReference>
<dbReference type="FunFam" id="1.20.1580.10:FF:000002">
    <property type="entry name" value="UvrABC system protein A"/>
    <property type="match status" value="1"/>
</dbReference>
<feature type="coiled-coil region" evidence="20">
    <location>
        <begin position="203"/>
        <end position="230"/>
    </location>
</feature>
<evidence type="ECO:0000313" key="23">
    <source>
        <dbReference type="EMBL" id="HGK63815.1"/>
    </source>
</evidence>
<proteinExistence type="inferred from homology"/>
<dbReference type="PROSITE" id="PS51007">
    <property type="entry name" value="CYTC"/>
    <property type="match status" value="1"/>
</dbReference>
<feature type="zinc finger region" description="C4-type" evidence="18">
    <location>
        <begin position="738"/>
        <end position="764"/>
    </location>
</feature>
<keyword evidence="11 18" id="KW-0267">Excision nuclease</keyword>
<dbReference type="GO" id="GO:0009381">
    <property type="term" value="F:excinuclease ABC activity"/>
    <property type="evidence" value="ECO:0007669"/>
    <property type="project" value="UniProtKB-UniRule"/>
</dbReference>
<dbReference type="CDD" id="cd03270">
    <property type="entry name" value="ABC_UvrA_I"/>
    <property type="match status" value="1"/>
</dbReference>
<organism evidence="23">
    <name type="scientific">candidate division WOR-3 bacterium</name>
    <dbReference type="NCBI Taxonomy" id="2052148"/>
    <lineage>
        <taxon>Bacteria</taxon>
        <taxon>Bacteria division WOR-3</taxon>
    </lineage>
</organism>
<evidence type="ECO:0000256" key="10">
    <source>
        <dbReference type="ARBA" id="ARBA00022840"/>
    </source>
</evidence>
<dbReference type="InterPro" id="IPR013815">
    <property type="entry name" value="ATP_grasp_subdomain_1"/>
</dbReference>
<dbReference type="Gene3D" id="1.10.8.280">
    <property type="entry name" value="ABC transporter ATPase domain-like"/>
    <property type="match status" value="1"/>
</dbReference>
<dbReference type="GO" id="GO:0009055">
    <property type="term" value="F:electron transfer activity"/>
    <property type="evidence" value="ECO:0007669"/>
    <property type="project" value="InterPro"/>
</dbReference>
<evidence type="ECO:0000256" key="4">
    <source>
        <dbReference type="ARBA" id="ARBA00022737"/>
    </source>
</evidence>
<dbReference type="Gene3D" id="3.30.1490.20">
    <property type="entry name" value="ATP-grasp fold, A domain"/>
    <property type="match status" value="1"/>
</dbReference>
<dbReference type="AlphaFoldDB" id="A0A7V3ZVR4"/>
<keyword evidence="5 18" id="KW-0547">Nucleotide-binding</keyword>